<dbReference type="EnsemblPlants" id="AES94417">
    <property type="protein sequence ID" value="AES94417"/>
    <property type="gene ID" value="MTR_5g014210"/>
</dbReference>
<dbReference type="Proteomes" id="UP000002051">
    <property type="component" value="Chromosome 5"/>
</dbReference>
<sequence>MLKVRFLNRFKVFKWRVLRGVFPTRIRLQDRGVPCTDGYPQCEARYKIDWHQACGIKLQVICHVNVVVQLVREALSQWKSIRAKDNQGVQHVHHDTVNESSTCDHFLMLFYSYV</sequence>
<evidence type="ECO:0000313" key="5">
    <source>
        <dbReference type="Proteomes" id="UP000265566"/>
    </source>
</evidence>
<keyword evidence="4" id="KW-1185">Reference proteome</keyword>
<evidence type="ECO:0000313" key="4">
    <source>
        <dbReference type="Proteomes" id="UP000002051"/>
    </source>
</evidence>
<evidence type="ECO:0000313" key="2">
    <source>
        <dbReference type="EMBL" id="RHN53853.1"/>
    </source>
</evidence>
<organism evidence="1 4">
    <name type="scientific">Medicago truncatula</name>
    <name type="common">Barrel medic</name>
    <name type="synonym">Medicago tribuloides</name>
    <dbReference type="NCBI Taxonomy" id="3880"/>
    <lineage>
        <taxon>Eukaryota</taxon>
        <taxon>Viridiplantae</taxon>
        <taxon>Streptophyta</taxon>
        <taxon>Embryophyta</taxon>
        <taxon>Tracheophyta</taxon>
        <taxon>Spermatophyta</taxon>
        <taxon>Magnoliopsida</taxon>
        <taxon>eudicotyledons</taxon>
        <taxon>Gunneridae</taxon>
        <taxon>Pentapetalae</taxon>
        <taxon>rosids</taxon>
        <taxon>fabids</taxon>
        <taxon>Fabales</taxon>
        <taxon>Fabaceae</taxon>
        <taxon>Papilionoideae</taxon>
        <taxon>50 kb inversion clade</taxon>
        <taxon>NPAAA clade</taxon>
        <taxon>Hologalegina</taxon>
        <taxon>IRL clade</taxon>
        <taxon>Trifolieae</taxon>
        <taxon>Medicago</taxon>
    </lineage>
</organism>
<dbReference type="PaxDb" id="3880-AES94417"/>
<dbReference type="HOGENOM" id="CLU_2124754_0_0_1"/>
<proteinExistence type="predicted"/>
<evidence type="ECO:0000313" key="3">
    <source>
        <dbReference type="EnsemblPlants" id="AES94417"/>
    </source>
</evidence>
<accession>G7JZW3</accession>
<name>G7JZW3_MEDTR</name>
<reference evidence="1 4" key="2">
    <citation type="journal article" date="2014" name="BMC Genomics">
        <title>An improved genome release (version Mt4.0) for the model legume Medicago truncatula.</title>
        <authorList>
            <person name="Tang H."/>
            <person name="Krishnakumar V."/>
            <person name="Bidwell S."/>
            <person name="Rosen B."/>
            <person name="Chan A."/>
            <person name="Zhou S."/>
            <person name="Gentzbittel L."/>
            <person name="Childs K.L."/>
            <person name="Yandell M."/>
            <person name="Gundlach H."/>
            <person name="Mayer K.F."/>
            <person name="Schwartz D.C."/>
            <person name="Town C.D."/>
        </authorList>
    </citation>
    <scope>GENOME REANNOTATION</scope>
    <source>
        <strain evidence="3 4">cv. Jemalong A17</strain>
    </source>
</reference>
<dbReference type="EMBL" id="CM001221">
    <property type="protein sequence ID" value="AES94417.1"/>
    <property type="molecule type" value="Genomic_DNA"/>
</dbReference>
<reference evidence="5" key="4">
    <citation type="journal article" date="2018" name="Nat. Plants">
        <title>Whole-genome landscape of Medicago truncatula symbiotic genes.</title>
        <authorList>
            <person name="Pecrix Y."/>
            <person name="Staton S.E."/>
            <person name="Sallet E."/>
            <person name="Lelandais-Briere C."/>
            <person name="Moreau S."/>
            <person name="Carrere S."/>
            <person name="Blein T."/>
            <person name="Jardinaud M.F."/>
            <person name="Latrasse D."/>
            <person name="Zouine M."/>
            <person name="Zahm M."/>
            <person name="Kreplak J."/>
            <person name="Mayjonade B."/>
            <person name="Satge C."/>
            <person name="Perez M."/>
            <person name="Cauet S."/>
            <person name="Marande W."/>
            <person name="Chantry-Darmon C."/>
            <person name="Lopez-Roques C."/>
            <person name="Bouchez O."/>
            <person name="Berard A."/>
            <person name="Debelle F."/>
            <person name="Munos S."/>
            <person name="Bendahmane A."/>
            <person name="Berges H."/>
            <person name="Niebel A."/>
            <person name="Buitink J."/>
            <person name="Frugier F."/>
            <person name="Benhamed M."/>
            <person name="Crespi M."/>
            <person name="Gouzy J."/>
            <person name="Gamas P."/>
        </authorList>
    </citation>
    <scope>NUCLEOTIDE SEQUENCE [LARGE SCALE GENOMIC DNA]</scope>
    <source>
        <strain evidence="5">cv. Jemalong A17</strain>
    </source>
</reference>
<protein>
    <submittedName>
        <fullName evidence="1 3">Uncharacterized protein</fullName>
    </submittedName>
</protein>
<reference evidence="3" key="3">
    <citation type="submission" date="2015-04" db="UniProtKB">
        <authorList>
            <consortium name="EnsemblPlants"/>
        </authorList>
    </citation>
    <scope>IDENTIFICATION</scope>
    <source>
        <strain evidence="3">cv. Jemalong A17</strain>
    </source>
</reference>
<gene>
    <name evidence="1" type="ordered locus">MTR_5g014210</name>
    <name evidence="2" type="ORF">MtrunA17_Chr5g0400381</name>
</gene>
<dbReference type="Proteomes" id="UP000265566">
    <property type="component" value="Chromosome 5"/>
</dbReference>
<dbReference type="AlphaFoldDB" id="G7JZW3"/>
<evidence type="ECO:0000313" key="1">
    <source>
        <dbReference type="EMBL" id="AES94417.1"/>
    </source>
</evidence>
<reference evidence="2" key="5">
    <citation type="journal article" date="2018" name="Nat. Plants">
        <title>Whole-genome landscape of Medicago truncatula symbiotic genes.</title>
        <authorList>
            <person name="Pecrix Y."/>
            <person name="Gamas P."/>
            <person name="Carrere S."/>
        </authorList>
    </citation>
    <scope>NUCLEOTIDE SEQUENCE</scope>
    <source>
        <tissue evidence="2">Leaves</tissue>
    </source>
</reference>
<dbReference type="EMBL" id="PSQE01000005">
    <property type="protein sequence ID" value="RHN53853.1"/>
    <property type="molecule type" value="Genomic_DNA"/>
</dbReference>
<reference evidence="1 4" key="1">
    <citation type="journal article" date="2011" name="Nature">
        <title>The Medicago genome provides insight into the evolution of rhizobial symbioses.</title>
        <authorList>
            <person name="Young N.D."/>
            <person name="Debelle F."/>
            <person name="Oldroyd G.E."/>
            <person name="Geurts R."/>
            <person name="Cannon S.B."/>
            <person name="Udvardi M.K."/>
            <person name="Benedito V.A."/>
            <person name="Mayer K.F."/>
            <person name="Gouzy J."/>
            <person name="Schoof H."/>
            <person name="Van de Peer Y."/>
            <person name="Proost S."/>
            <person name="Cook D.R."/>
            <person name="Meyers B.C."/>
            <person name="Spannagl M."/>
            <person name="Cheung F."/>
            <person name="De Mita S."/>
            <person name="Krishnakumar V."/>
            <person name="Gundlach H."/>
            <person name="Zhou S."/>
            <person name="Mudge J."/>
            <person name="Bharti A.K."/>
            <person name="Murray J.D."/>
            <person name="Naoumkina M.A."/>
            <person name="Rosen B."/>
            <person name="Silverstein K.A."/>
            <person name="Tang H."/>
            <person name="Rombauts S."/>
            <person name="Zhao P.X."/>
            <person name="Zhou P."/>
            <person name="Barbe V."/>
            <person name="Bardou P."/>
            <person name="Bechner M."/>
            <person name="Bellec A."/>
            <person name="Berger A."/>
            <person name="Berges H."/>
            <person name="Bidwell S."/>
            <person name="Bisseling T."/>
            <person name="Choisne N."/>
            <person name="Couloux A."/>
            <person name="Denny R."/>
            <person name="Deshpande S."/>
            <person name="Dai X."/>
            <person name="Doyle J.J."/>
            <person name="Dudez A.M."/>
            <person name="Farmer A.D."/>
            <person name="Fouteau S."/>
            <person name="Franken C."/>
            <person name="Gibelin C."/>
            <person name="Gish J."/>
            <person name="Goldstein S."/>
            <person name="Gonzalez A.J."/>
            <person name="Green P.J."/>
            <person name="Hallab A."/>
            <person name="Hartog M."/>
            <person name="Hua A."/>
            <person name="Humphray S.J."/>
            <person name="Jeong D.H."/>
            <person name="Jing Y."/>
            <person name="Jocker A."/>
            <person name="Kenton S.M."/>
            <person name="Kim D.J."/>
            <person name="Klee K."/>
            <person name="Lai H."/>
            <person name="Lang C."/>
            <person name="Lin S."/>
            <person name="Macmil S.L."/>
            <person name="Magdelenat G."/>
            <person name="Matthews L."/>
            <person name="McCorrison J."/>
            <person name="Monaghan E.L."/>
            <person name="Mun J.H."/>
            <person name="Najar F.Z."/>
            <person name="Nicholson C."/>
            <person name="Noirot C."/>
            <person name="O'Bleness M."/>
            <person name="Paule C.R."/>
            <person name="Poulain J."/>
            <person name="Prion F."/>
            <person name="Qin B."/>
            <person name="Qu C."/>
            <person name="Retzel E.F."/>
            <person name="Riddle C."/>
            <person name="Sallet E."/>
            <person name="Samain S."/>
            <person name="Samson N."/>
            <person name="Sanders I."/>
            <person name="Saurat O."/>
            <person name="Scarpelli C."/>
            <person name="Schiex T."/>
            <person name="Segurens B."/>
            <person name="Severin A.J."/>
            <person name="Sherrier D.J."/>
            <person name="Shi R."/>
            <person name="Sims S."/>
            <person name="Singer S.R."/>
            <person name="Sinharoy S."/>
            <person name="Sterck L."/>
            <person name="Viollet A."/>
            <person name="Wang B.B."/>
            <person name="Wang K."/>
            <person name="Wang M."/>
            <person name="Wang X."/>
            <person name="Warfsmann J."/>
            <person name="Weissenbach J."/>
            <person name="White D.D."/>
            <person name="White J.D."/>
            <person name="Wiley G.B."/>
            <person name="Wincker P."/>
            <person name="Xing Y."/>
            <person name="Yang L."/>
            <person name="Yao Z."/>
            <person name="Ying F."/>
            <person name="Zhai J."/>
            <person name="Zhou L."/>
            <person name="Zuber A."/>
            <person name="Denarie J."/>
            <person name="Dixon R.A."/>
            <person name="May G.D."/>
            <person name="Schwartz D.C."/>
            <person name="Rogers J."/>
            <person name="Quetier F."/>
            <person name="Town C.D."/>
            <person name="Roe B.A."/>
        </authorList>
    </citation>
    <scope>NUCLEOTIDE SEQUENCE [LARGE SCALE GENOMIC DNA]</scope>
    <source>
        <strain evidence="1">A17</strain>
        <strain evidence="3 4">cv. Jemalong A17</strain>
    </source>
</reference>
<dbReference type="Gramene" id="rna28811">
    <property type="protein sequence ID" value="RHN53853.1"/>
    <property type="gene ID" value="gene28811"/>
</dbReference>